<feature type="binding site" evidence="9">
    <location>
        <position position="115"/>
    </location>
    <ligand>
        <name>Zn(2+)</name>
        <dbReference type="ChEBI" id="CHEBI:29105"/>
    </ligand>
</feature>
<dbReference type="InterPro" id="IPR013739">
    <property type="entry name" value="Beta_galactosidase_C"/>
</dbReference>
<dbReference type="EMBL" id="SKBU01000013">
    <property type="protein sequence ID" value="TCJ18062.1"/>
    <property type="molecule type" value="Genomic_DNA"/>
</dbReference>
<evidence type="ECO:0000256" key="1">
    <source>
        <dbReference type="ARBA" id="ARBA00001412"/>
    </source>
</evidence>
<dbReference type="PANTHER" id="PTHR36447:SF1">
    <property type="entry name" value="BETA-GALACTOSIDASE GANA"/>
    <property type="match status" value="1"/>
</dbReference>
<dbReference type="Pfam" id="PF02449">
    <property type="entry name" value="Glyco_hydro_42"/>
    <property type="match status" value="1"/>
</dbReference>
<evidence type="ECO:0000256" key="7">
    <source>
        <dbReference type="PIRSR" id="PIRSR001084-1"/>
    </source>
</evidence>
<evidence type="ECO:0000256" key="6">
    <source>
        <dbReference type="PIRNR" id="PIRNR001084"/>
    </source>
</evidence>
<dbReference type="PIRSF" id="PIRSF001084">
    <property type="entry name" value="B-galactosidase"/>
    <property type="match status" value="1"/>
</dbReference>
<name>A0A4V2NWN5_9ACTN</name>
<dbReference type="Gene3D" id="3.20.20.80">
    <property type="entry name" value="Glycosidases"/>
    <property type="match status" value="1"/>
</dbReference>
<dbReference type="GO" id="GO:0004565">
    <property type="term" value="F:beta-galactosidase activity"/>
    <property type="evidence" value="ECO:0007669"/>
    <property type="project" value="UniProtKB-EC"/>
</dbReference>
<keyword evidence="14" id="KW-1185">Reference proteome</keyword>
<feature type="binding site" evidence="8">
    <location>
        <position position="149"/>
    </location>
    <ligand>
        <name>substrate</name>
    </ligand>
</feature>
<feature type="active site" description="Proton donor" evidence="7">
    <location>
        <position position="150"/>
    </location>
</feature>
<evidence type="ECO:0000313" key="13">
    <source>
        <dbReference type="EMBL" id="TCJ18062.1"/>
    </source>
</evidence>
<dbReference type="SMR" id="A0A4V2NWN5"/>
<organism evidence="13 14">
    <name type="scientific">Rubrobacter taiwanensis</name>
    <dbReference type="NCBI Taxonomy" id="185139"/>
    <lineage>
        <taxon>Bacteria</taxon>
        <taxon>Bacillati</taxon>
        <taxon>Actinomycetota</taxon>
        <taxon>Rubrobacteria</taxon>
        <taxon>Rubrobacterales</taxon>
        <taxon>Rubrobacteraceae</taxon>
        <taxon>Rubrobacter</taxon>
    </lineage>
</organism>
<keyword evidence="9" id="KW-0479">Metal-binding</keyword>
<evidence type="ECO:0000256" key="2">
    <source>
        <dbReference type="ARBA" id="ARBA00005940"/>
    </source>
</evidence>
<evidence type="ECO:0000256" key="8">
    <source>
        <dbReference type="PIRSR" id="PIRSR001084-2"/>
    </source>
</evidence>
<dbReference type="GO" id="GO:0006012">
    <property type="term" value="P:galactose metabolic process"/>
    <property type="evidence" value="ECO:0007669"/>
    <property type="project" value="InterPro"/>
</dbReference>
<keyword evidence="4 6" id="KW-0378">Hydrolase</keyword>
<sequence>MISKKLPHVFYGADYNPEQWPEEVWAEDVRLMREAGVNLVSVGIFAWAKLEPHPGEYDFAWLDRVLDLLHENGVLANLATATASPPPWMAKLYPDTLPVTREGVTLRPGSRQQYCPSSSVYRQRAAALVRRIAERYEDHPALAMWHVNNEYGCHVPECYCRTSAAAFREWLRSKYGTLAELNRAWGTAFWSQQYSDWEEVGPPLPTPTFPNPTQQLDWRRFSSDALLECFRMEAGILREITPEIPITTNFMGLFKPLDYWEWARHEDVVSHDCYPDPADPDAPAGAAMTYDLMRSLGGGNPWVLMEQTPSSVNWRPVNVPKRPGQMRLWSYAALARGADGIMFFQWRASKAGAEKFHGALVPHAGTDSRVWREVVQLGNELKRLDALPGSRGEAEAAILLDWESWWALELGSKPSCEVRLLEQLRSYYTPLWHKNILVDFAHPEGDLSRYRAVFVPNLYLLRETAARNLERFVSGGGTLVISFFSGIADGHDHIWLGGYPAPLRKLLGLRVEEFAPSTPDEEILLRTESGDTRAAHLWSDVIRLEGAEPVATFASGFSSGQPAITRHRFGRGTAYYLGTQPEEAYMASLLEGICQEAGVRPPLEAPAGVEVVRRTAGERSFLFALNHSEEPVELRLEDPARDLLTGERRDTLQLAPRGIAILEEG</sequence>
<proteinExistence type="inferred from homology"/>
<evidence type="ECO:0000259" key="11">
    <source>
        <dbReference type="Pfam" id="PF08532"/>
    </source>
</evidence>
<keyword evidence="5 6" id="KW-0326">Glycosidase</keyword>
<accession>A0A4V2NWN5</accession>
<dbReference type="Pfam" id="PF08532">
    <property type="entry name" value="Glyco_hydro_42M"/>
    <property type="match status" value="1"/>
</dbReference>
<dbReference type="AlphaFoldDB" id="A0A4V2NWN5"/>
<dbReference type="PANTHER" id="PTHR36447">
    <property type="entry name" value="BETA-GALACTOSIDASE GANA"/>
    <property type="match status" value="1"/>
</dbReference>
<dbReference type="InterPro" id="IPR013780">
    <property type="entry name" value="Glyco_hydro_b"/>
</dbReference>
<dbReference type="InterPro" id="IPR013738">
    <property type="entry name" value="Beta_galactosidase_Trimer"/>
</dbReference>
<keyword evidence="9" id="KW-0862">Zinc</keyword>
<feature type="domain" description="Glycoside hydrolase family 42 N-terminal" evidence="10">
    <location>
        <begin position="14"/>
        <end position="384"/>
    </location>
</feature>
<comment type="catalytic activity">
    <reaction evidence="1 6">
        <text>Hydrolysis of terminal non-reducing beta-D-galactose residues in beta-D-galactosides.</text>
        <dbReference type="EC" id="3.2.1.23"/>
    </reaction>
</comment>
<evidence type="ECO:0000259" key="10">
    <source>
        <dbReference type="Pfam" id="PF02449"/>
    </source>
</evidence>
<dbReference type="CDD" id="cd03143">
    <property type="entry name" value="A4_beta-galactosidase_middle_domain"/>
    <property type="match status" value="1"/>
</dbReference>
<evidence type="ECO:0000259" key="12">
    <source>
        <dbReference type="Pfam" id="PF08533"/>
    </source>
</evidence>
<gene>
    <name evidence="13" type="ORF">E0L93_06485</name>
</gene>
<protein>
    <recommendedName>
        <fullName evidence="3 6">Beta-galactosidase</fullName>
        <shortName evidence="6">Beta-gal</shortName>
        <ecNumber evidence="3 6">3.2.1.23</ecNumber>
    </recommendedName>
</protein>
<dbReference type="SUPFAM" id="SSF52317">
    <property type="entry name" value="Class I glutamine amidotransferase-like"/>
    <property type="match status" value="1"/>
</dbReference>
<dbReference type="InterPro" id="IPR013529">
    <property type="entry name" value="Glyco_hydro_42_N"/>
</dbReference>
<feature type="binding site" evidence="8">
    <location>
        <position position="111"/>
    </location>
    <ligand>
        <name>substrate</name>
    </ligand>
</feature>
<feature type="domain" description="Beta-galactosidase trimerisation" evidence="11">
    <location>
        <begin position="394"/>
        <end position="599"/>
    </location>
</feature>
<dbReference type="Proteomes" id="UP000295244">
    <property type="component" value="Unassembled WGS sequence"/>
</dbReference>
<comment type="caution">
    <text evidence="13">The sequence shown here is derived from an EMBL/GenBank/DDBJ whole genome shotgun (WGS) entry which is preliminary data.</text>
</comment>
<dbReference type="RefSeq" id="WP_132690128.1">
    <property type="nucleotide sequence ID" value="NZ_SKBU01000013.1"/>
</dbReference>
<dbReference type="Gene3D" id="3.40.50.880">
    <property type="match status" value="1"/>
</dbReference>
<feature type="binding site" evidence="9">
    <location>
        <position position="160"/>
    </location>
    <ligand>
        <name>Zn(2+)</name>
        <dbReference type="ChEBI" id="CHEBI:29105"/>
    </ligand>
</feature>
<dbReference type="InterPro" id="IPR017853">
    <property type="entry name" value="GH"/>
</dbReference>
<dbReference type="Pfam" id="PF08533">
    <property type="entry name" value="Glyco_hydro_42C"/>
    <property type="match status" value="1"/>
</dbReference>
<feature type="active site" description="Nucleophile" evidence="7">
    <location>
        <position position="306"/>
    </location>
</feature>
<feature type="binding site" evidence="9">
    <location>
        <position position="158"/>
    </location>
    <ligand>
        <name>Zn(2+)</name>
        <dbReference type="ChEBI" id="CHEBI:29105"/>
    </ligand>
</feature>
<feature type="binding site" evidence="8">
    <location>
        <position position="314"/>
    </location>
    <ligand>
        <name>substrate</name>
    </ligand>
</feature>
<evidence type="ECO:0000256" key="4">
    <source>
        <dbReference type="ARBA" id="ARBA00022801"/>
    </source>
</evidence>
<dbReference type="Gene3D" id="2.60.40.1180">
    <property type="entry name" value="Golgi alpha-mannosidase II"/>
    <property type="match status" value="1"/>
</dbReference>
<dbReference type="GO" id="GO:0046872">
    <property type="term" value="F:metal ion binding"/>
    <property type="evidence" value="ECO:0007669"/>
    <property type="project" value="UniProtKB-KW"/>
</dbReference>
<dbReference type="OrthoDB" id="9800974at2"/>
<evidence type="ECO:0000256" key="5">
    <source>
        <dbReference type="ARBA" id="ARBA00023295"/>
    </source>
</evidence>
<feature type="domain" description="Beta-galactosidase C-terminal" evidence="12">
    <location>
        <begin position="608"/>
        <end position="664"/>
    </location>
</feature>
<evidence type="ECO:0000256" key="9">
    <source>
        <dbReference type="PIRSR" id="PIRSR001084-3"/>
    </source>
</evidence>
<dbReference type="InterPro" id="IPR003476">
    <property type="entry name" value="Glyco_hydro_42"/>
</dbReference>
<dbReference type="InterPro" id="IPR029062">
    <property type="entry name" value="Class_I_gatase-like"/>
</dbReference>
<dbReference type="EC" id="3.2.1.23" evidence="3 6"/>
<reference evidence="13 14" key="1">
    <citation type="submission" date="2019-03" db="EMBL/GenBank/DDBJ databases">
        <title>Whole genome sequence of a novel Rubrobacter taiwanensis strain, isolated from Yellowstone National Park.</title>
        <authorList>
            <person name="Freed S."/>
            <person name="Ramaley R.F."/>
            <person name="Kyndt J.A."/>
        </authorList>
    </citation>
    <scope>NUCLEOTIDE SEQUENCE [LARGE SCALE GENOMIC DNA]</scope>
    <source>
        <strain evidence="13 14">Yellowstone</strain>
    </source>
</reference>
<evidence type="ECO:0000256" key="3">
    <source>
        <dbReference type="ARBA" id="ARBA00012756"/>
    </source>
</evidence>
<comment type="similarity">
    <text evidence="2 6">Belongs to the glycosyl hydrolase 42 family.</text>
</comment>
<dbReference type="GO" id="GO:0009341">
    <property type="term" value="C:beta-galactosidase complex"/>
    <property type="evidence" value="ECO:0007669"/>
    <property type="project" value="InterPro"/>
</dbReference>
<evidence type="ECO:0000313" key="14">
    <source>
        <dbReference type="Proteomes" id="UP000295244"/>
    </source>
</evidence>
<dbReference type="SUPFAM" id="SSF51445">
    <property type="entry name" value="(Trans)glycosidases"/>
    <property type="match status" value="1"/>
</dbReference>